<accession>A0A9P9I6I5</accession>
<evidence type="ECO:0000313" key="3">
    <source>
        <dbReference type="EMBL" id="KAH7109653.1"/>
    </source>
</evidence>
<dbReference type="GO" id="GO:0005737">
    <property type="term" value="C:cytoplasm"/>
    <property type="evidence" value="ECO:0007669"/>
    <property type="project" value="TreeGrafter"/>
</dbReference>
<comment type="caution">
    <text evidence="3">The sequence shown here is derived from an EMBL/GenBank/DDBJ whole genome shotgun (WGS) entry which is preliminary data.</text>
</comment>
<dbReference type="GO" id="GO:0016491">
    <property type="term" value="F:oxidoreductase activity"/>
    <property type="evidence" value="ECO:0007669"/>
    <property type="project" value="TreeGrafter"/>
</dbReference>
<dbReference type="Proteomes" id="UP000700596">
    <property type="component" value="Unassembled WGS sequence"/>
</dbReference>
<dbReference type="PRINTS" id="PR00080">
    <property type="entry name" value="SDRFAMILY"/>
</dbReference>
<keyword evidence="4" id="KW-1185">Reference proteome</keyword>
<evidence type="ECO:0000256" key="2">
    <source>
        <dbReference type="RuleBase" id="RU000363"/>
    </source>
</evidence>
<reference evidence="3" key="1">
    <citation type="journal article" date="2021" name="Nat. Commun.">
        <title>Genetic determinants of endophytism in the Arabidopsis root mycobiome.</title>
        <authorList>
            <person name="Mesny F."/>
            <person name="Miyauchi S."/>
            <person name="Thiergart T."/>
            <person name="Pickel B."/>
            <person name="Atanasova L."/>
            <person name="Karlsson M."/>
            <person name="Huettel B."/>
            <person name="Barry K.W."/>
            <person name="Haridas S."/>
            <person name="Chen C."/>
            <person name="Bauer D."/>
            <person name="Andreopoulos W."/>
            <person name="Pangilinan J."/>
            <person name="LaButti K."/>
            <person name="Riley R."/>
            <person name="Lipzen A."/>
            <person name="Clum A."/>
            <person name="Drula E."/>
            <person name="Henrissat B."/>
            <person name="Kohler A."/>
            <person name="Grigoriev I.V."/>
            <person name="Martin F.M."/>
            <person name="Hacquard S."/>
        </authorList>
    </citation>
    <scope>NUCLEOTIDE SEQUENCE</scope>
    <source>
        <strain evidence="3">MPI-CAGE-CH-0243</strain>
    </source>
</reference>
<dbReference type="EMBL" id="JAGMWT010000031">
    <property type="protein sequence ID" value="KAH7109653.1"/>
    <property type="molecule type" value="Genomic_DNA"/>
</dbReference>
<evidence type="ECO:0000256" key="1">
    <source>
        <dbReference type="ARBA" id="ARBA00006484"/>
    </source>
</evidence>
<evidence type="ECO:0000313" key="4">
    <source>
        <dbReference type="Proteomes" id="UP000700596"/>
    </source>
</evidence>
<dbReference type="InterPro" id="IPR051468">
    <property type="entry name" value="Fungal_SecMetab_SDRs"/>
</dbReference>
<evidence type="ECO:0008006" key="5">
    <source>
        <dbReference type="Google" id="ProtNLM"/>
    </source>
</evidence>
<gene>
    <name evidence="3" type="ORF">B0J11DRAFT_235819</name>
</gene>
<dbReference type="InterPro" id="IPR002347">
    <property type="entry name" value="SDR_fam"/>
</dbReference>
<dbReference type="InterPro" id="IPR036291">
    <property type="entry name" value="NAD(P)-bd_dom_sf"/>
</dbReference>
<dbReference type="AlphaFoldDB" id="A0A9P9I6I5"/>
<organism evidence="3 4">
    <name type="scientific">Dendryphion nanum</name>
    <dbReference type="NCBI Taxonomy" id="256645"/>
    <lineage>
        <taxon>Eukaryota</taxon>
        <taxon>Fungi</taxon>
        <taxon>Dikarya</taxon>
        <taxon>Ascomycota</taxon>
        <taxon>Pezizomycotina</taxon>
        <taxon>Dothideomycetes</taxon>
        <taxon>Pleosporomycetidae</taxon>
        <taxon>Pleosporales</taxon>
        <taxon>Torulaceae</taxon>
        <taxon>Dendryphion</taxon>
    </lineage>
</organism>
<comment type="similarity">
    <text evidence="1 2">Belongs to the short-chain dehydrogenases/reductases (SDR) family.</text>
</comment>
<dbReference type="PANTHER" id="PTHR43544">
    <property type="entry name" value="SHORT-CHAIN DEHYDROGENASE/REDUCTASE"/>
    <property type="match status" value="1"/>
</dbReference>
<protein>
    <recommendedName>
        <fullName evidence="5">Short chain dehydrogenase</fullName>
    </recommendedName>
</protein>
<dbReference type="PRINTS" id="PR00081">
    <property type="entry name" value="GDHRDH"/>
</dbReference>
<dbReference type="Gene3D" id="3.40.50.720">
    <property type="entry name" value="NAD(P)-binding Rossmann-like Domain"/>
    <property type="match status" value="1"/>
</dbReference>
<proteinExistence type="inferred from homology"/>
<dbReference type="GO" id="GO:0019748">
    <property type="term" value="P:secondary metabolic process"/>
    <property type="evidence" value="ECO:0007669"/>
    <property type="project" value="TreeGrafter"/>
</dbReference>
<sequence length="255" mass="27898">MAHSRTCPDVIIPCANSGIGFDTAYALAANSPKNHVLVAARTESKGEKAVKDIQARNPSGTVSFIQLDVTSDESIAAAAKKIETEYGRLDILINNAGIGVKDKPTRIASREVFETNVIGPQVLTEVVAPLLEKSDEPRIVNVSSGLGSIKLRLDPSSGYHHIPADDYRMSKAALNMLTVCWKYHFRDWKNTPKIFTFCPGYVVTNIEGEENKEIRKAQGAESSETSAQGILEIVNGDRDAEADLFLARYGQTYPW</sequence>
<dbReference type="OrthoDB" id="7289984at2759"/>
<dbReference type="Pfam" id="PF00106">
    <property type="entry name" value="adh_short"/>
    <property type="match status" value="1"/>
</dbReference>
<name>A0A9P9I6I5_9PLEO</name>
<dbReference type="SUPFAM" id="SSF51735">
    <property type="entry name" value="NAD(P)-binding Rossmann-fold domains"/>
    <property type="match status" value="1"/>
</dbReference>
<dbReference type="PANTHER" id="PTHR43544:SF32">
    <property type="entry name" value="CHAIN DEHYDROGENASE, PUTATIVE (AFU_ORTHOLOGUE AFUA_5G01530)-RELATED"/>
    <property type="match status" value="1"/>
</dbReference>